<evidence type="ECO:0000259" key="4">
    <source>
        <dbReference type="PROSITE" id="PS50930"/>
    </source>
</evidence>
<comment type="caution">
    <text evidence="5">The sequence shown here is derived from an EMBL/GenBank/DDBJ whole genome shotgun (WGS) entry which is preliminary data.</text>
</comment>
<dbReference type="InterPro" id="IPR046947">
    <property type="entry name" value="LytR-like"/>
</dbReference>
<dbReference type="AlphaFoldDB" id="A0A848C6B6"/>
<keyword evidence="2" id="KW-0902">Two-component regulatory system</keyword>
<dbReference type="Proteomes" id="UP000563853">
    <property type="component" value="Unassembled WGS sequence"/>
</dbReference>
<reference evidence="5 6" key="1">
    <citation type="submission" date="2020-04" db="EMBL/GenBank/DDBJ databases">
        <authorList>
            <person name="Hitch T.C.A."/>
            <person name="Wylensek D."/>
            <person name="Clavel T."/>
        </authorList>
    </citation>
    <scope>NUCLEOTIDE SEQUENCE [LARGE SCALE GENOMIC DNA]</scope>
    <source>
        <strain evidence="5 6">WCA-389-WT-5H1</strain>
    </source>
</reference>
<organism evidence="5 6">
    <name type="scientific">Ligilactobacillus agilis</name>
    <dbReference type="NCBI Taxonomy" id="1601"/>
    <lineage>
        <taxon>Bacteria</taxon>
        <taxon>Bacillati</taxon>
        <taxon>Bacillota</taxon>
        <taxon>Bacilli</taxon>
        <taxon>Lactobacillales</taxon>
        <taxon>Lactobacillaceae</taxon>
        <taxon>Ligilactobacillus</taxon>
    </lineage>
</organism>
<name>A0A848C6B6_9LACO</name>
<dbReference type="Pfam" id="PF04397">
    <property type="entry name" value="LytTR"/>
    <property type="match status" value="1"/>
</dbReference>
<dbReference type="Gene3D" id="2.40.50.1020">
    <property type="entry name" value="LytTr DNA-binding domain"/>
    <property type="match status" value="1"/>
</dbReference>
<dbReference type="GO" id="GO:0003677">
    <property type="term" value="F:DNA binding"/>
    <property type="evidence" value="ECO:0007669"/>
    <property type="project" value="InterPro"/>
</dbReference>
<dbReference type="PROSITE" id="PS50930">
    <property type="entry name" value="HTH_LYTTR"/>
    <property type="match status" value="1"/>
</dbReference>
<proteinExistence type="predicted"/>
<dbReference type="GO" id="GO:0000156">
    <property type="term" value="F:phosphorelay response regulator activity"/>
    <property type="evidence" value="ECO:0007669"/>
    <property type="project" value="InterPro"/>
</dbReference>
<gene>
    <name evidence="5" type="ORF">HF863_09605</name>
</gene>
<dbReference type="InterPro" id="IPR007492">
    <property type="entry name" value="LytTR_DNA-bd_dom"/>
</dbReference>
<dbReference type="Gene3D" id="3.40.50.2300">
    <property type="match status" value="1"/>
</dbReference>
<evidence type="ECO:0000313" key="6">
    <source>
        <dbReference type="Proteomes" id="UP000563853"/>
    </source>
</evidence>
<evidence type="ECO:0000256" key="3">
    <source>
        <dbReference type="ARBA" id="ARBA00023159"/>
    </source>
</evidence>
<evidence type="ECO:0000313" key="5">
    <source>
        <dbReference type="EMBL" id="NME43013.1"/>
    </source>
</evidence>
<dbReference type="SMART" id="SM00850">
    <property type="entry name" value="LytTR"/>
    <property type="match status" value="1"/>
</dbReference>
<keyword evidence="1" id="KW-0963">Cytoplasm</keyword>
<dbReference type="EMBL" id="JABAFP010000048">
    <property type="protein sequence ID" value="NME43013.1"/>
    <property type="molecule type" value="Genomic_DNA"/>
</dbReference>
<accession>A0A848C6B6</accession>
<evidence type="ECO:0000256" key="1">
    <source>
        <dbReference type="ARBA" id="ARBA00022490"/>
    </source>
</evidence>
<evidence type="ECO:0000256" key="2">
    <source>
        <dbReference type="ARBA" id="ARBA00023012"/>
    </source>
</evidence>
<feature type="domain" description="HTH LytTR-type" evidence="4">
    <location>
        <begin position="66"/>
        <end position="171"/>
    </location>
</feature>
<keyword evidence="3" id="KW-0010">Activator</keyword>
<dbReference type="PANTHER" id="PTHR37299:SF3">
    <property type="entry name" value="STAGE 0 SPORULATION PROTEIN A HOMOLOG"/>
    <property type="match status" value="1"/>
</dbReference>
<sequence>MLPFENIVFITSYPELSLVALRSRIKPTDYIVKTSEFNDIMEAVRHNIGVTLKDLESQNNKRNDYFLYKLRGIYQKVNYKEILFFETSLSDSKKIILHSKNKIVPITGSLKKIESYHKKSFFRCHHSFLVNLDNVYAFNRQQLQIYFDTSCKFSCPVSVRKARELTKILKSKTP</sequence>
<dbReference type="PANTHER" id="PTHR37299">
    <property type="entry name" value="TRANSCRIPTIONAL REGULATOR-RELATED"/>
    <property type="match status" value="1"/>
</dbReference>
<protein>
    <recommendedName>
        <fullName evidence="4">HTH LytTR-type domain-containing protein</fullName>
    </recommendedName>
</protein>